<proteinExistence type="predicted"/>
<feature type="chain" id="PRO_5004842354" description="RxLR effector protein" evidence="2">
    <location>
        <begin position="23"/>
        <end position="154"/>
    </location>
</feature>
<feature type="compositionally biased region" description="Low complexity" evidence="1">
    <location>
        <begin position="117"/>
        <end position="127"/>
    </location>
</feature>
<dbReference type="VEuPathDB" id="FungiDB:H257_08990"/>
<protein>
    <recommendedName>
        <fullName evidence="4">RxLR effector protein</fullName>
    </recommendedName>
</protein>
<feature type="compositionally biased region" description="Polar residues" evidence="1">
    <location>
        <begin position="101"/>
        <end position="116"/>
    </location>
</feature>
<dbReference type="EMBL" id="KI913134">
    <property type="protein sequence ID" value="ETV77093.1"/>
    <property type="molecule type" value="Genomic_DNA"/>
</dbReference>
<reference evidence="3" key="1">
    <citation type="submission" date="2013-12" db="EMBL/GenBank/DDBJ databases">
        <title>The Genome Sequence of Aphanomyces astaci APO3.</title>
        <authorList>
            <consortium name="The Broad Institute Genomics Platform"/>
            <person name="Russ C."/>
            <person name="Tyler B."/>
            <person name="van West P."/>
            <person name="Dieguez-Uribeondo J."/>
            <person name="Young S.K."/>
            <person name="Zeng Q."/>
            <person name="Gargeya S."/>
            <person name="Fitzgerald M."/>
            <person name="Abouelleil A."/>
            <person name="Alvarado L."/>
            <person name="Chapman S.B."/>
            <person name="Gainer-Dewar J."/>
            <person name="Goldberg J."/>
            <person name="Griggs A."/>
            <person name="Gujja S."/>
            <person name="Hansen M."/>
            <person name="Howarth C."/>
            <person name="Imamovic A."/>
            <person name="Ireland A."/>
            <person name="Larimer J."/>
            <person name="McCowan C."/>
            <person name="Murphy C."/>
            <person name="Pearson M."/>
            <person name="Poon T.W."/>
            <person name="Priest M."/>
            <person name="Roberts A."/>
            <person name="Saif S."/>
            <person name="Shea T."/>
            <person name="Sykes S."/>
            <person name="Wortman J."/>
            <person name="Nusbaum C."/>
            <person name="Birren B."/>
        </authorList>
    </citation>
    <scope>NUCLEOTIDE SEQUENCE [LARGE SCALE GENOMIC DNA]</scope>
    <source>
        <strain evidence="3">APO3</strain>
    </source>
</reference>
<dbReference type="GeneID" id="20810986"/>
<organism evidence="3">
    <name type="scientific">Aphanomyces astaci</name>
    <name type="common">Crayfish plague agent</name>
    <dbReference type="NCBI Taxonomy" id="112090"/>
    <lineage>
        <taxon>Eukaryota</taxon>
        <taxon>Sar</taxon>
        <taxon>Stramenopiles</taxon>
        <taxon>Oomycota</taxon>
        <taxon>Saprolegniomycetes</taxon>
        <taxon>Saprolegniales</taxon>
        <taxon>Verrucalvaceae</taxon>
        <taxon>Aphanomyces</taxon>
    </lineage>
</organism>
<name>W4GDT0_APHAT</name>
<evidence type="ECO:0000313" key="3">
    <source>
        <dbReference type="EMBL" id="ETV77093.1"/>
    </source>
</evidence>
<keyword evidence="2" id="KW-0732">Signal</keyword>
<evidence type="ECO:0000256" key="2">
    <source>
        <dbReference type="SAM" id="SignalP"/>
    </source>
</evidence>
<evidence type="ECO:0000256" key="1">
    <source>
        <dbReference type="SAM" id="MobiDB-lite"/>
    </source>
</evidence>
<dbReference type="RefSeq" id="XP_009833399.1">
    <property type="nucleotide sequence ID" value="XM_009835097.1"/>
</dbReference>
<feature type="region of interest" description="Disordered" evidence="1">
    <location>
        <begin position="55"/>
        <end position="130"/>
    </location>
</feature>
<feature type="signal peptide" evidence="2">
    <location>
        <begin position="1"/>
        <end position="22"/>
    </location>
</feature>
<gene>
    <name evidence="3" type="ORF">H257_08990</name>
</gene>
<evidence type="ECO:0008006" key="4">
    <source>
        <dbReference type="Google" id="ProtNLM"/>
    </source>
</evidence>
<dbReference type="AlphaFoldDB" id="W4GDT0"/>
<sequence>MKFTSPALILAAVGAIAHSLGAVPSSNRLAEYNVGVPDQGNREILIRVNVASTSVDEGDHLPTPAASTPSPDGFDQTFETPGTPESPKDSTTGVHRANQVGLLSSNATTSPPKSNASHPTTSSPHTTAMRSGAGAIGVTVAATVVTLTAFLTFA</sequence>
<accession>W4GDT0</accession>